<evidence type="ECO:0000256" key="2">
    <source>
        <dbReference type="SAM" id="Phobius"/>
    </source>
</evidence>
<dbReference type="GeneID" id="8297746"/>
<name>C5MC20_CANTT</name>
<dbReference type="EMBL" id="GG692398">
    <property type="protein sequence ID" value="EER33187.1"/>
    <property type="molecule type" value="Genomic_DNA"/>
</dbReference>
<dbReference type="InterPro" id="IPR047204">
    <property type="entry name" value="RMP1_RBD"/>
</dbReference>
<feature type="region of interest" description="Disordered" evidence="1">
    <location>
        <begin position="405"/>
        <end position="437"/>
    </location>
</feature>
<keyword evidence="5" id="KW-1185">Reference proteome</keyword>
<dbReference type="Proteomes" id="UP000002037">
    <property type="component" value="Unassembled WGS sequence"/>
</dbReference>
<dbReference type="CDD" id="cd22573">
    <property type="entry name" value="RMP1_RBD"/>
    <property type="match status" value="1"/>
</dbReference>
<dbReference type="OrthoDB" id="5414547at2759"/>
<keyword evidence="2" id="KW-0472">Membrane</keyword>
<dbReference type="GO" id="GO:0000466">
    <property type="term" value="P:maturation of 5.8S rRNA from tricistronic rRNA transcript (SSU-rRNA, 5.8S rRNA, LSU-rRNA)"/>
    <property type="evidence" value="ECO:0007669"/>
    <property type="project" value="TreeGrafter"/>
</dbReference>
<evidence type="ECO:0000313" key="5">
    <source>
        <dbReference type="Proteomes" id="UP000002037"/>
    </source>
</evidence>
<dbReference type="STRING" id="294747.C5MC20"/>
<protein>
    <recommendedName>
        <fullName evidence="3">RNase MRP protein 1 RNA binding domain-containing protein</fullName>
    </recommendedName>
</protein>
<dbReference type="RefSeq" id="XP_002549315.1">
    <property type="nucleotide sequence ID" value="XM_002549269.1"/>
</dbReference>
<dbReference type="PANTHER" id="PTHR37792:SF1">
    <property type="entry name" value="RIBONUCLEASE MRP PROTEIN SUBUNIT RMP1"/>
    <property type="match status" value="1"/>
</dbReference>
<proteinExistence type="predicted"/>
<dbReference type="GO" id="GO:0042134">
    <property type="term" value="F:rRNA primary transcript binding"/>
    <property type="evidence" value="ECO:0007669"/>
    <property type="project" value="InterPro"/>
</dbReference>
<gene>
    <name evidence="4" type="ORF">CTRG_03612</name>
</gene>
<dbReference type="AlphaFoldDB" id="C5MC20"/>
<accession>C5MC20</accession>
<feature type="region of interest" description="Disordered" evidence="1">
    <location>
        <begin position="346"/>
        <end position="369"/>
    </location>
</feature>
<dbReference type="GO" id="GO:0000294">
    <property type="term" value="P:nuclear-transcribed mRNA catabolic process, RNase MRP-dependent"/>
    <property type="evidence" value="ECO:0007669"/>
    <property type="project" value="TreeGrafter"/>
</dbReference>
<feature type="compositionally biased region" description="Basic residues" evidence="1">
    <location>
        <begin position="419"/>
        <end position="428"/>
    </location>
</feature>
<dbReference type="InterPro" id="IPR047205">
    <property type="entry name" value="RMP1"/>
</dbReference>
<organism evidence="4 5">
    <name type="scientific">Candida tropicalis (strain ATCC MYA-3404 / T1)</name>
    <name type="common">Yeast</name>
    <dbReference type="NCBI Taxonomy" id="294747"/>
    <lineage>
        <taxon>Eukaryota</taxon>
        <taxon>Fungi</taxon>
        <taxon>Dikarya</taxon>
        <taxon>Ascomycota</taxon>
        <taxon>Saccharomycotina</taxon>
        <taxon>Pichiomycetes</taxon>
        <taxon>Debaryomycetaceae</taxon>
        <taxon>Candida/Lodderomyces clade</taxon>
        <taxon>Candida</taxon>
    </lineage>
</organism>
<feature type="transmembrane region" description="Helical" evidence="2">
    <location>
        <begin position="86"/>
        <end position="108"/>
    </location>
</feature>
<sequence>MDGKTYKALTTEYDTLYLLYHKSKNQHHNQKWFMYLNIMIRTLRKILKLQIDIQRIKKSPKKIEYKKKQIVTLCNKIIKISRDAYWAYNSILALGQFITLGFSLLGSLTKIYSLILNIPGVNGKKLQLIESVTKAENLAGYDDGDDLGEEIPFEEDDLVSESHNSLPMDTGAEIVSNKMPPVVSIKIINMLVSESDLKQSLAFKNTYRLPKNQWDVVQKVLQKSLQKLVTECNFEFDTEIHTDNNVSRDQLYKSMEDKNKHFEKQVTDYMINESKMVLSKANEIKKIMIGQLKKLPKKGKGEINVNQMVVSEFTKWYFKRNKNINQKMKEIEDKLSHSFESVWDQNTETNNTMVSNSRESKSNSVDLDSNGARVKEVDDICSTIAEQEISKKRKNETIDDIFGVKKSKKESKSPDNITKKKKKKKKKGSAIDDIFSL</sequence>
<dbReference type="VEuPathDB" id="FungiDB:CTRG_03612"/>
<dbReference type="KEGG" id="ctp:CTRG_03612"/>
<dbReference type="HOGENOM" id="CLU_737693_0_0_1"/>
<evidence type="ECO:0000259" key="3">
    <source>
        <dbReference type="Pfam" id="PF20945"/>
    </source>
</evidence>
<evidence type="ECO:0000256" key="1">
    <source>
        <dbReference type="SAM" id="MobiDB-lite"/>
    </source>
</evidence>
<feature type="compositionally biased region" description="Polar residues" evidence="1">
    <location>
        <begin position="346"/>
        <end position="367"/>
    </location>
</feature>
<feature type="domain" description="RNase MRP protein 1 RNA binding" evidence="3">
    <location>
        <begin position="16"/>
        <end position="109"/>
    </location>
</feature>
<dbReference type="eggNOG" id="ENOG502S2QW">
    <property type="taxonomic scope" value="Eukaryota"/>
</dbReference>
<keyword evidence="2" id="KW-1133">Transmembrane helix</keyword>
<reference evidence="4 5" key="1">
    <citation type="journal article" date="2009" name="Nature">
        <title>Evolution of pathogenicity and sexual reproduction in eight Candida genomes.</title>
        <authorList>
            <person name="Butler G."/>
            <person name="Rasmussen M.D."/>
            <person name="Lin M.F."/>
            <person name="Santos M.A."/>
            <person name="Sakthikumar S."/>
            <person name="Munro C.A."/>
            <person name="Rheinbay E."/>
            <person name="Grabherr M."/>
            <person name="Forche A."/>
            <person name="Reedy J.L."/>
            <person name="Agrafioti I."/>
            <person name="Arnaud M.B."/>
            <person name="Bates S."/>
            <person name="Brown A.J."/>
            <person name="Brunke S."/>
            <person name="Costanzo M.C."/>
            <person name="Fitzpatrick D.A."/>
            <person name="de Groot P.W."/>
            <person name="Harris D."/>
            <person name="Hoyer L.L."/>
            <person name="Hube B."/>
            <person name="Klis F.M."/>
            <person name="Kodira C."/>
            <person name="Lennard N."/>
            <person name="Logue M.E."/>
            <person name="Martin R."/>
            <person name="Neiman A.M."/>
            <person name="Nikolaou E."/>
            <person name="Quail M.A."/>
            <person name="Quinn J."/>
            <person name="Santos M.C."/>
            <person name="Schmitzberger F.F."/>
            <person name="Sherlock G."/>
            <person name="Shah P."/>
            <person name="Silverstein K.A."/>
            <person name="Skrzypek M.S."/>
            <person name="Soll D."/>
            <person name="Staggs R."/>
            <person name="Stansfield I."/>
            <person name="Stumpf M.P."/>
            <person name="Sudbery P.E."/>
            <person name="Srikantha T."/>
            <person name="Zeng Q."/>
            <person name="Berman J."/>
            <person name="Berriman M."/>
            <person name="Heitman J."/>
            <person name="Gow N.A."/>
            <person name="Lorenz M.C."/>
            <person name="Birren B.W."/>
            <person name="Kellis M."/>
            <person name="Cuomo C.A."/>
        </authorList>
    </citation>
    <scope>NUCLEOTIDE SEQUENCE [LARGE SCALE GENOMIC DNA]</scope>
    <source>
        <strain evidence="5">ATCC MYA-3404 / T1</strain>
    </source>
</reference>
<dbReference type="GO" id="GO:0000172">
    <property type="term" value="C:ribonuclease MRP complex"/>
    <property type="evidence" value="ECO:0007669"/>
    <property type="project" value="InterPro"/>
</dbReference>
<evidence type="ECO:0000313" key="4">
    <source>
        <dbReference type="EMBL" id="EER33187.1"/>
    </source>
</evidence>
<dbReference type="PANTHER" id="PTHR37792">
    <property type="entry name" value="RIBONUCLEASE MRP PROTEIN SUBUNIT RMP1"/>
    <property type="match status" value="1"/>
</dbReference>
<keyword evidence="2" id="KW-0812">Transmembrane</keyword>
<dbReference type="Pfam" id="PF20945">
    <property type="entry name" value="RMP1"/>
    <property type="match status" value="1"/>
</dbReference>